<dbReference type="EMBL" id="WIWF01000141">
    <property type="protein sequence ID" value="MQT77259.1"/>
    <property type="molecule type" value="Genomic_DNA"/>
</dbReference>
<proteinExistence type="predicted"/>
<evidence type="ECO:0000313" key="1">
    <source>
        <dbReference type="EMBL" id="MQT77259.1"/>
    </source>
</evidence>
<protein>
    <submittedName>
        <fullName evidence="1">Uncharacterized protein</fullName>
    </submittedName>
</protein>
<gene>
    <name evidence="1" type="ORF">GHO37_23665</name>
</gene>
<dbReference type="Proteomes" id="UP000447574">
    <property type="component" value="Unassembled WGS sequence"/>
</dbReference>
<dbReference type="RefSeq" id="WP_153438959.1">
    <property type="nucleotide sequence ID" value="NZ_JBQQLO010000109.1"/>
</dbReference>
<organism evidence="1 2">
    <name type="scientific">Pseudomonas helleri</name>
    <dbReference type="NCBI Taxonomy" id="1608996"/>
    <lineage>
        <taxon>Bacteria</taxon>
        <taxon>Pseudomonadati</taxon>
        <taxon>Pseudomonadota</taxon>
        <taxon>Gammaproteobacteria</taxon>
        <taxon>Pseudomonadales</taxon>
        <taxon>Pseudomonadaceae</taxon>
        <taxon>Pseudomonas</taxon>
    </lineage>
</organism>
<reference evidence="1 2" key="1">
    <citation type="submission" date="2019-10" db="EMBL/GenBank/DDBJ databases">
        <title>Evaluation of single-gene subtyping targets for Pseudomonas.</title>
        <authorList>
            <person name="Reichler S.J."/>
            <person name="Orsi R.H."/>
            <person name="Wiedmann M."/>
            <person name="Martin N.H."/>
            <person name="Murphy S.I."/>
        </authorList>
    </citation>
    <scope>NUCLEOTIDE SEQUENCE [LARGE SCALE GENOMIC DNA]</scope>
    <source>
        <strain evidence="1 2">FSL R10-2932</strain>
    </source>
</reference>
<dbReference type="AlphaFoldDB" id="A0A7X2BW36"/>
<name>A0A7X2BW36_9PSED</name>
<evidence type="ECO:0000313" key="2">
    <source>
        <dbReference type="Proteomes" id="UP000447574"/>
    </source>
</evidence>
<sequence>MNLAELFNRSNIRCVHIVDDAFDDAPTVGFNPDVAQGLVEVLSDSQFDELCKFLGNPEMNDVELVTALTDAEQAAKIFRHKDRFGEHVENVFKEFVTHRNGKLVKITPLVDLLESLGVACLKFGSSYSVQGSEEPQLIFIDLMLNEGEITVDDAVNVYGKLVSVHNNIKPFIYLMSSLSRSTFMQRRDEFRLKAKLFASQFEAVEKNIFSDATELNSLLIQCARFLPELIALHERVNSVETAINKAAANVRETLRNMDIADYFVLHHNTVSIENVKLGTYISDLLLEYLVQEVESCHELWEFASLMDSWKLEQLPRSRFGLTYAAGKIYSGNLLHSKARLESECIRLQGPEHGYFYLGDIFLKTSELGNKPKQALVIATPACDLVRPENLKDRTILLCEGRVNAVSLATVPAGRGGISTTIIPHPHDEKKQLAITWEKKKFRTWDLVDLEKFKTGVSEWSRVGRLRPLYAIQLQHAITADLSRIGVQRPPNMLIPCGVEVFVTNGITWSLLDSDDVREPTAAAYSDTEDGKGSLFIISDPTVRRIVKKLNAWLGRNSEAVTAAKATTVLAIQNLEQKLMFHAYRISDHETLLEIPGHPLSGSEAEMTHAITILRPNSSTCYDGVNGGVEVSAEQKSLMVIKLKRVSH</sequence>
<accession>A0A7X2BW36</accession>
<comment type="caution">
    <text evidence="1">The sequence shown here is derived from an EMBL/GenBank/DDBJ whole genome shotgun (WGS) entry which is preliminary data.</text>
</comment>